<name>A0AA39GH27_SARSR</name>
<feature type="compositionally biased region" description="Acidic residues" evidence="1">
    <location>
        <begin position="110"/>
        <end position="126"/>
    </location>
</feature>
<proteinExistence type="predicted"/>
<dbReference type="Pfam" id="PF12756">
    <property type="entry name" value="zf-C2H2_2"/>
    <property type="match status" value="1"/>
</dbReference>
<feature type="region of interest" description="Disordered" evidence="1">
    <location>
        <begin position="237"/>
        <end position="322"/>
    </location>
</feature>
<feature type="region of interest" description="Disordered" evidence="1">
    <location>
        <begin position="71"/>
        <end position="126"/>
    </location>
</feature>
<dbReference type="Proteomes" id="UP001175261">
    <property type="component" value="Unassembled WGS sequence"/>
</dbReference>
<dbReference type="GO" id="GO:0030687">
    <property type="term" value="C:preribosome, large subunit precursor"/>
    <property type="evidence" value="ECO:0007669"/>
    <property type="project" value="TreeGrafter"/>
</dbReference>
<dbReference type="InterPro" id="IPR036236">
    <property type="entry name" value="Znf_C2H2_sf"/>
</dbReference>
<organism evidence="3 4">
    <name type="scientific">Sarocladium strictum</name>
    <name type="common">Black bundle disease fungus</name>
    <name type="synonym">Acremonium strictum</name>
    <dbReference type="NCBI Taxonomy" id="5046"/>
    <lineage>
        <taxon>Eukaryota</taxon>
        <taxon>Fungi</taxon>
        <taxon>Dikarya</taxon>
        <taxon>Ascomycota</taxon>
        <taxon>Pezizomycotina</taxon>
        <taxon>Sordariomycetes</taxon>
        <taxon>Hypocreomycetidae</taxon>
        <taxon>Hypocreales</taxon>
        <taxon>Sarocladiaceae</taxon>
        <taxon>Sarocladium</taxon>
    </lineage>
</organism>
<comment type="caution">
    <text evidence="3">The sequence shown here is derived from an EMBL/GenBank/DDBJ whole genome shotgun (WGS) entry which is preliminary data.</text>
</comment>
<dbReference type="InterPro" id="IPR040025">
    <property type="entry name" value="Znf622/Rei1/Reh1"/>
</dbReference>
<sequence length="384" mass="42294">MIDVSTTNDTTTTTLTLNMSDSIDNGVVTNQVPRLGKAPTVCRLCDVELTGGESFRTHAKSSLHVYNLRIKVAGPDGPPSPPRSESPQSRNSAPSSSSRNTRAHFTIANDESEEYDENESESEIEEADVPEFIPGQCVFCSHESDDLESSLGHMAISHGFNIPFQEFLAVDIEIVIWYLHFVIHGYRECISCGTKRSSPEAAQQHMMAKGHCRIDVTGEMGDFYEMPHADNDVLERTQNDTSGSVRLPSGKIISNRNHQEPPEPRQRQARSNSLLEALTAGPSEPEPKAPKNKSKTSTGPSADANTSTEVASRRGQEAHGGRMVRSNEAILAAQLSRLVLAGDRAQIILEARKRGKMERKNNKILQKHFKVDAGDSRAGRQFRF</sequence>
<feature type="compositionally biased region" description="Low complexity" evidence="1">
    <location>
        <begin position="85"/>
        <end position="100"/>
    </location>
</feature>
<evidence type="ECO:0000259" key="2">
    <source>
        <dbReference type="Pfam" id="PF12756"/>
    </source>
</evidence>
<dbReference type="PANTHER" id="PTHR13182">
    <property type="entry name" value="ZINC FINGER PROTEIN 622"/>
    <property type="match status" value="1"/>
</dbReference>
<feature type="compositionally biased region" description="Basic and acidic residues" evidence="1">
    <location>
        <begin position="257"/>
        <end position="266"/>
    </location>
</feature>
<feature type="domain" description="ZN622/Rei1/Reh1 zinc finger C2H2-type" evidence="2">
    <location>
        <begin position="136"/>
        <end position="226"/>
    </location>
</feature>
<keyword evidence="4" id="KW-1185">Reference proteome</keyword>
<reference evidence="3" key="1">
    <citation type="submission" date="2022-10" db="EMBL/GenBank/DDBJ databases">
        <title>Determination and structural analysis of whole genome sequence of Sarocladium strictum F4-1.</title>
        <authorList>
            <person name="Hu L."/>
            <person name="Jiang Y."/>
        </authorList>
    </citation>
    <scope>NUCLEOTIDE SEQUENCE</scope>
    <source>
        <strain evidence="3">F4-1</strain>
    </source>
</reference>
<protein>
    <recommendedName>
        <fullName evidence="2">ZN622/Rei1/Reh1 zinc finger C2H2-type domain-containing protein</fullName>
    </recommendedName>
</protein>
<accession>A0AA39GH27</accession>
<evidence type="ECO:0000256" key="1">
    <source>
        <dbReference type="SAM" id="MobiDB-lite"/>
    </source>
</evidence>
<dbReference type="AlphaFoldDB" id="A0AA39GH27"/>
<feature type="compositionally biased region" description="Basic and acidic residues" evidence="1">
    <location>
        <begin position="311"/>
        <end position="320"/>
    </location>
</feature>
<dbReference type="EMBL" id="JAPDFR010000004">
    <property type="protein sequence ID" value="KAK0386906.1"/>
    <property type="molecule type" value="Genomic_DNA"/>
</dbReference>
<dbReference type="GO" id="GO:0042273">
    <property type="term" value="P:ribosomal large subunit biogenesis"/>
    <property type="evidence" value="ECO:0007669"/>
    <property type="project" value="TreeGrafter"/>
</dbReference>
<evidence type="ECO:0000313" key="4">
    <source>
        <dbReference type="Proteomes" id="UP001175261"/>
    </source>
</evidence>
<dbReference type="PANTHER" id="PTHR13182:SF8">
    <property type="entry name" value="CYTOPLASMIC 60S SUBUNIT BIOGENESIS FACTOR ZNF622"/>
    <property type="match status" value="1"/>
</dbReference>
<evidence type="ECO:0000313" key="3">
    <source>
        <dbReference type="EMBL" id="KAK0386906.1"/>
    </source>
</evidence>
<dbReference type="SUPFAM" id="SSF57667">
    <property type="entry name" value="beta-beta-alpha zinc fingers"/>
    <property type="match status" value="1"/>
</dbReference>
<feature type="compositionally biased region" description="Polar residues" evidence="1">
    <location>
        <begin position="295"/>
        <end position="310"/>
    </location>
</feature>
<dbReference type="InterPro" id="IPR041661">
    <property type="entry name" value="ZN622/Rei1/Reh1_Znf-C2H2"/>
</dbReference>
<gene>
    <name evidence="3" type="ORF">NLU13_5219</name>
</gene>